<evidence type="ECO:0000313" key="2">
    <source>
        <dbReference type="Proteomes" id="UP000198748"/>
    </source>
</evidence>
<evidence type="ECO:0000313" key="1">
    <source>
        <dbReference type="EMBL" id="SDH19911.1"/>
    </source>
</evidence>
<dbReference type="Proteomes" id="UP000198748">
    <property type="component" value="Unassembled WGS sequence"/>
</dbReference>
<dbReference type="EMBL" id="FNAN01000030">
    <property type="protein sequence ID" value="SDH19911.1"/>
    <property type="molecule type" value="Genomic_DNA"/>
</dbReference>
<gene>
    <name evidence="1" type="ORF">SAMN04487996_13080</name>
</gene>
<sequence length="158" mass="18589">MNFAYFFKFTSPGSISNRMEATEQNRIELGFHVFDFEDITHDDLTVIFGVNPNRIHIKGTQINPRFPRLAKANAWMLYAADYEASFEEQMDSLLDILEQRTEELKPICDKYYCEFSLALYIYNNEVSMPSVHLSSRYHALARKLNFEFDLDLYCLQDV</sequence>
<dbReference type="AlphaFoldDB" id="A0A1G8AG81"/>
<protein>
    <recommendedName>
        <fullName evidence="3">DUF4279 domain-containing protein</fullName>
    </recommendedName>
</protein>
<organism evidence="1 2">
    <name type="scientific">Dyadobacter soli</name>
    <dbReference type="NCBI Taxonomy" id="659014"/>
    <lineage>
        <taxon>Bacteria</taxon>
        <taxon>Pseudomonadati</taxon>
        <taxon>Bacteroidota</taxon>
        <taxon>Cytophagia</taxon>
        <taxon>Cytophagales</taxon>
        <taxon>Spirosomataceae</taxon>
        <taxon>Dyadobacter</taxon>
    </lineage>
</organism>
<dbReference type="Pfam" id="PF14106">
    <property type="entry name" value="DUF4279"/>
    <property type="match status" value="1"/>
</dbReference>
<accession>A0A1G8AG81</accession>
<evidence type="ECO:0008006" key="3">
    <source>
        <dbReference type="Google" id="ProtNLM"/>
    </source>
</evidence>
<dbReference type="STRING" id="659014.SAMN04487996_13080"/>
<dbReference type="OrthoDB" id="1439134at2"/>
<keyword evidence="2" id="KW-1185">Reference proteome</keyword>
<dbReference type="InterPro" id="IPR025459">
    <property type="entry name" value="DUF4279"/>
</dbReference>
<reference evidence="2" key="1">
    <citation type="submission" date="2016-10" db="EMBL/GenBank/DDBJ databases">
        <authorList>
            <person name="Varghese N."/>
            <person name="Submissions S."/>
        </authorList>
    </citation>
    <scope>NUCLEOTIDE SEQUENCE [LARGE SCALE GENOMIC DNA]</scope>
    <source>
        <strain evidence="2">DSM 25329</strain>
    </source>
</reference>
<proteinExistence type="predicted"/>
<name>A0A1G8AG81_9BACT</name>